<comment type="caution">
    <text evidence="3">The sequence shown here is derived from an EMBL/GenBank/DDBJ whole genome shotgun (WGS) entry which is preliminary data.</text>
</comment>
<dbReference type="Pfam" id="PF14308">
    <property type="entry name" value="DnaJ-X"/>
    <property type="match status" value="1"/>
</dbReference>
<dbReference type="CDD" id="cd06257">
    <property type="entry name" value="DnaJ"/>
    <property type="match status" value="1"/>
</dbReference>
<feature type="compositionally biased region" description="Low complexity" evidence="1">
    <location>
        <begin position="159"/>
        <end position="170"/>
    </location>
</feature>
<dbReference type="STRING" id="231916.A0A409YFM5"/>
<dbReference type="PANTHER" id="PTHR45006:SF1">
    <property type="entry name" value="DNAJ-LIKE PROTEIN 1"/>
    <property type="match status" value="1"/>
</dbReference>
<dbReference type="PROSITE" id="PS00636">
    <property type="entry name" value="DNAJ_1"/>
    <property type="match status" value="1"/>
</dbReference>
<dbReference type="Proteomes" id="UP000284706">
    <property type="component" value="Unassembled WGS sequence"/>
</dbReference>
<feature type="domain" description="J" evidence="2">
    <location>
        <begin position="7"/>
        <end position="71"/>
    </location>
</feature>
<dbReference type="OrthoDB" id="552049at2759"/>
<dbReference type="SUPFAM" id="SSF46565">
    <property type="entry name" value="Chaperone J-domain"/>
    <property type="match status" value="1"/>
</dbReference>
<protein>
    <recommendedName>
        <fullName evidence="2">J domain-containing protein</fullName>
    </recommendedName>
</protein>
<gene>
    <name evidence="3" type="ORF">CVT26_013176</name>
</gene>
<feature type="compositionally biased region" description="Basic and acidic residues" evidence="1">
    <location>
        <begin position="217"/>
        <end position="249"/>
    </location>
</feature>
<accession>A0A409YFM5</accession>
<feature type="compositionally biased region" description="Polar residues" evidence="1">
    <location>
        <begin position="191"/>
        <end position="201"/>
    </location>
</feature>
<dbReference type="GO" id="GO:0016558">
    <property type="term" value="P:protein import into peroxisome matrix"/>
    <property type="evidence" value="ECO:0007669"/>
    <property type="project" value="TreeGrafter"/>
</dbReference>
<dbReference type="PANTHER" id="PTHR45006">
    <property type="entry name" value="DNAJ-LIKE PROTEIN 1"/>
    <property type="match status" value="1"/>
</dbReference>
<evidence type="ECO:0000256" key="1">
    <source>
        <dbReference type="SAM" id="MobiDB-lite"/>
    </source>
</evidence>
<reference evidence="3 4" key="1">
    <citation type="journal article" date="2018" name="Evol. Lett.">
        <title>Horizontal gene cluster transfer increased hallucinogenic mushroom diversity.</title>
        <authorList>
            <person name="Reynolds H.T."/>
            <person name="Vijayakumar V."/>
            <person name="Gluck-Thaler E."/>
            <person name="Korotkin H.B."/>
            <person name="Matheny P.B."/>
            <person name="Slot J.C."/>
        </authorList>
    </citation>
    <scope>NUCLEOTIDE SEQUENCE [LARGE SCALE GENOMIC DNA]</scope>
    <source>
        <strain evidence="3 4">SRW20</strain>
    </source>
</reference>
<evidence type="ECO:0000259" key="2">
    <source>
        <dbReference type="PROSITE" id="PS50076"/>
    </source>
</evidence>
<dbReference type="InterPro" id="IPR036869">
    <property type="entry name" value="J_dom_sf"/>
</dbReference>
<dbReference type="FunCoup" id="A0A409YFM5">
    <property type="interactions" value="287"/>
</dbReference>
<organism evidence="3 4">
    <name type="scientific">Gymnopilus dilepis</name>
    <dbReference type="NCBI Taxonomy" id="231916"/>
    <lineage>
        <taxon>Eukaryota</taxon>
        <taxon>Fungi</taxon>
        <taxon>Dikarya</taxon>
        <taxon>Basidiomycota</taxon>
        <taxon>Agaricomycotina</taxon>
        <taxon>Agaricomycetes</taxon>
        <taxon>Agaricomycetidae</taxon>
        <taxon>Agaricales</taxon>
        <taxon>Agaricineae</taxon>
        <taxon>Hymenogastraceae</taxon>
        <taxon>Gymnopilus</taxon>
    </lineage>
</organism>
<feature type="compositionally biased region" description="Basic residues" evidence="1">
    <location>
        <begin position="480"/>
        <end position="490"/>
    </location>
</feature>
<dbReference type="InterPro" id="IPR018253">
    <property type="entry name" value="DnaJ_domain_CS"/>
</dbReference>
<keyword evidence="4" id="KW-1185">Reference proteome</keyword>
<dbReference type="InterPro" id="IPR001623">
    <property type="entry name" value="DnaJ_domain"/>
</dbReference>
<proteinExistence type="predicted"/>
<feature type="region of interest" description="Disordered" evidence="1">
    <location>
        <begin position="478"/>
        <end position="517"/>
    </location>
</feature>
<name>A0A409YFM5_9AGAR</name>
<dbReference type="AlphaFoldDB" id="A0A409YFM5"/>
<dbReference type="PROSITE" id="PS50076">
    <property type="entry name" value="DNAJ_2"/>
    <property type="match status" value="1"/>
</dbReference>
<dbReference type="SMART" id="SM00271">
    <property type="entry name" value="DnaJ"/>
    <property type="match status" value="1"/>
</dbReference>
<dbReference type="InterPro" id="IPR052814">
    <property type="entry name" value="Peroxisomal_DnaJ"/>
</dbReference>
<evidence type="ECO:0000313" key="3">
    <source>
        <dbReference type="EMBL" id="PPR01775.1"/>
    </source>
</evidence>
<feature type="region of interest" description="Disordered" evidence="1">
    <location>
        <begin position="124"/>
        <end position="249"/>
    </location>
</feature>
<evidence type="ECO:0000313" key="4">
    <source>
        <dbReference type="Proteomes" id="UP000284706"/>
    </source>
</evidence>
<dbReference type="InParanoid" id="A0A409YFM5"/>
<sequence>MAPVETEYYDLLGVPVDADDTALKKAYRKQAMKYHPDKNPSADAEEKFKEISKAYQVLSDPNLRAVYDKNGKKMVDKEGPINMEDAAGFFANVFGGERFYDYIGEISIMKDMTSVATTMMTEEEKAEIERQMNSNNPKVNGGPSTPAAVDHGAPAPQGPSVTTTTPSSPTELHPANGATAEKPSADVHPPTASSSSNALNHSPNGPSPASPAASLAAEREQKEQEKREAARRKAEQREKLKEHDRQRRKAMEERVAMLTQKMIERLRPFVEAKDPGGKDDPESKAFADKMKREVEDLKLESFGVELLHTIGSVYIMKATSFMKSRNPGFFARLKEKGALAKDVWGVIGSALSVRDMMLEMEKAQAKGDVPEEELRALEMDVTGKIMLASWRGARLEVIQVLREVVDNVLKEPGQPDQVLVNRAKALLLTGAIFKSAVPDESDEERRELERYYFASFRLLFLTDALWFPSFRMVHEAAQPKSKKHGHGIAKAKREEMHKQAAAATSGDGKETSSPPSS</sequence>
<dbReference type="Pfam" id="PF00226">
    <property type="entry name" value="DnaJ"/>
    <property type="match status" value="1"/>
</dbReference>
<dbReference type="InterPro" id="IPR026894">
    <property type="entry name" value="DnaJ_X"/>
</dbReference>
<dbReference type="Gene3D" id="1.10.287.110">
    <property type="entry name" value="DnaJ domain"/>
    <property type="match status" value="1"/>
</dbReference>
<dbReference type="EMBL" id="NHYE01000905">
    <property type="protein sequence ID" value="PPR01775.1"/>
    <property type="molecule type" value="Genomic_DNA"/>
</dbReference>
<dbReference type="PRINTS" id="PR00625">
    <property type="entry name" value="JDOMAIN"/>
</dbReference>
<dbReference type="GO" id="GO:0005829">
    <property type="term" value="C:cytosol"/>
    <property type="evidence" value="ECO:0007669"/>
    <property type="project" value="TreeGrafter"/>
</dbReference>